<sequence>MPSHLEVTRHIIEHLGNVFAERTHMGSAFGTVTSRGRMNQGLTWEVVGKRAWFAATSGGLVCFLRIDRFALDGQVCSWNARHLLYGQISKRQFELIHQLSHTLG</sequence>
<gene>
    <name evidence="1" type="ORF">AWB69_09263</name>
</gene>
<organism evidence="1 2">
    <name type="scientific">Caballeronia udeis</name>
    <dbReference type="NCBI Taxonomy" id="1232866"/>
    <lineage>
        <taxon>Bacteria</taxon>
        <taxon>Pseudomonadati</taxon>
        <taxon>Pseudomonadota</taxon>
        <taxon>Betaproteobacteria</taxon>
        <taxon>Burkholderiales</taxon>
        <taxon>Burkholderiaceae</taxon>
        <taxon>Caballeronia</taxon>
    </lineage>
</organism>
<dbReference type="AlphaFoldDB" id="A0A158K1X1"/>
<dbReference type="Proteomes" id="UP000054683">
    <property type="component" value="Unassembled WGS sequence"/>
</dbReference>
<name>A0A158K1X1_9BURK</name>
<accession>A0A158K1X1</accession>
<proteinExistence type="predicted"/>
<evidence type="ECO:0000313" key="1">
    <source>
        <dbReference type="EMBL" id="SAL74965.1"/>
    </source>
</evidence>
<protein>
    <submittedName>
        <fullName evidence="1">Uncharacterized protein</fullName>
    </submittedName>
</protein>
<dbReference type="EMBL" id="FCOK02000180">
    <property type="protein sequence ID" value="SAL74965.1"/>
    <property type="molecule type" value="Genomic_DNA"/>
</dbReference>
<evidence type="ECO:0000313" key="2">
    <source>
        <dbReference type="Proteomes" id="UP000054683"/>
    </source>
</evidence>
<reference evidence="1 2" key="1">
    <citation type="submission" date="2016-01" db="EMBL/GenBank/DDBJ databases">
        <authorList>
            <person name="Oliw E.H."/>
        </authorList>
    </citation>
    <scope>NUCLEOTIDE SEQUENCE [LARGE SCALE GENOMIC DNA]</scope>
    <source>
        <strain evidence="1">LMG 27134</strain>
    </source>
</reference>